<evidence type="ECO:0000313" key="2">
    <source>
        <dbReference type="Proteomes" id="UP000594055"/>
    </source>
</evidence>
<dbReference type="EMBL" id="MT774392">
    <property type="protein sequence ID" value="QOR59730.1"/>
    <property type="molecule type" value="Genomic_DNA"/>
</dbReference>
<reference evidence="1 2" key="1">
    <citation type="submission" date="2020-07" db="EMBL/GenBank/DDBJ databases">
        <title>Taxonomic proposal: Crassvirales, a new order of highly abundant and diverse bacterial viruses.</title>
        <authorList>
            <person name="Shkoporov A.N."/>
            <person name="Stockdale S.R."/>
            <person name="Guerin E."/>
            <person name="Ross R.P."/>
            <person name="Hill C."/>
        </authorList>
    </citation>
    <scope>NUCLEOTIDE SEQUENCE [LARGE SCALE GENOMIC DNA]</scope>
</reference>
<evidence type="ECO:0000313" key="1">
    <source>
        <dbReference type="EMBL" id="QOR59730.1"/>
    </source>
</evidence>
<dbReference type="GeneID" id="65130340"/>
<dbReference type="Pfam" id="PF03382">
    <property type="entry name" value="DUF285"/>
    <property type="match status" value="2"/>
</dbReference>
<dbReference type="RefSeq" id="YP_010111888.1">
    <property type="nucleotide sequence ID" value="NC_055885.1"/>
</dbReference>
<proteinExistence type="predicted"/>
<dbReference type="Proteomes" id="UP000594055">
    <property type="component" value="Segment"/>
</dbReference>
<dbReference type="InterPro" id="IPR005046">
    <property type="entry name" value="DUF285"/>
</dbReference>
<sequence>MGTIIITGNKWNGGGGLPPQQKIDVAAEGIKLSYSTFKEVPEIFDLSNVTDLSFTFDTCKSLISLPSNLNWGKMTNVVAAFRGTASLNDEVNIEPLDVPSLEGIFQRSNIAKILNLSVQSAYTAFNAFESSKLTEIGNIDLPDIITATYAFSNIPIVHFPKINIPKIVDCSFIFYNNQSMQSLEYWDFSNVTRAVNMFKGCSALSSIGDVIFLHTALSLADSPNIDEDTLNRFGGFANAAGESGVAPLKSLGLPAAALTFNTTAQTYLETEGIIAKLTDENWTINFADSM</sequence>
<dbReference type="KEGG" id="vg:65130340"/>
<organism evidence="1 2">
    <name type="scientific">uncultured phage cr128_1</name>
    <dbReference type="NCBI Taxonomy" id="2772076"/>
    <lineage>
        <taxon>Viruses</taxon>
        <taxon>Duplodnaviria</taxon>
        <taxon>Heunggongvirae</taxon>
        <taxon>Uroviricota</taxon>
        <taxon>Caudoviricetes</taxon>
        <taxon>Crassvirales</taxon>
        <taxon>Steigviridae</taxon>
        <taxon>Asinivirinae</taxon>
        <taxon>Mahlunavirus</taxon>
        <taxon>Mahlunavirus rarus</taxon>
    </lineage>
</organism>
<protein>
    <recommendedName>
        <fullName evidence="3">BspA family leucine-rich repeat surface protein</fullName>
    </recommendedName>
</protein>
<accession>A0A7M1S2S9</accession>
<name>A0A7M1S2S9_9CAUD</name>
<keyword evidence="2" id="KW-1185">Reference proteome</keyword>
<evidence type="ECO:0008006" key="3">
    <source>
        <dbReference type="Google" id="ProtNLM"/>
    </source>
</evidence>